<dbReference type="InterPro" id="IPR038973">
    <property type="entry name" value="MutL/Mlh/Pms-like"/>
</dbReference>
<dbReference type="CDD" id="cd16926">
    <property type="entry name" value="HATPase_MutL-MLH-PMS-like"/>
    <property type="match status" value="1"/>
</dbReference>
<dbReference type="PROSITE" id="PS00058">
    <property type="entry name" value="DNA_MISMATCH_REPAIR_1"/>
    <property type="match status" value="1"/>
</dbReference>
<dbReference type="NCBIfam" id="TIGR00585">
    <property type="entry name" value="mutl"/>
    <property type="match status" value="1"/>
</dbReference>
<dbReference type="InterPro" id="IPR042121">
    <property type="entry name" value="MutL_C_regsub"/>
</dbReference>
<keyword evidence="10" id="KW-1185">Reference proteome</keyword>
<dbReference type="EMBL" id="JBIWXY010000001">
    <property type="protein sequence ID" value="MFJ5445194.1"/>
    <property type="molecule type" value="Genomic_DNA"/>
</dbReference>
<evidence type="ECO:0000256" key="2">
    <source>
        <dbReference type="ARBA" id="ARBA00021975"/>
    </source>
</evidence>
<dbReference type="CDD" id="cd03482">
    <property type="entry name" value="MutL_Trans_MutL"/>
    <property type="match status" value="1"/>
</dbReference>
<dbReference type="RefSeq" id="WP_400879125.1">
    <property type="nucleotide sequence ID" value="NZ_JBIWXY010000001.1"/>
</dbReference>
<dbReference type="InterPro" id="IPR020667">
    <property type="entry name" value="DNA_mismatch_repair_MutL"/>
</dbReference>
<dbReference type="SUPFAM" id="SSF55874">
    <property type="entry name" value="ATPase domain of HSP90 chaperone/DNA topoisomerase II/histidine kinase"/>
    <property type="match status" value="1"/>
</dbReference>
<keyword evidence="3 5" id="KW-0227">DNA damage</keyword>
<dbReference type="Gene3D" id="3.30.565.10">
    <property type="entry name" value="Histidine kinase-like ATPase, C-terminal domain"/>
    <property type="match status" value="1"/>
</dbReference>
<evidence type="ECO:0000256" key="3">
    <source>
        <dbReference type="ARBA" id="ARBA00022763"/>
    </source>
</evidence>
<dbReference type="Gene3D" id="3.30.1540.20">
    <property type="entry name" value="MutL, C-terminal domain, dimerisation subdomain"/>
    <property type="match status" value="1"/>
</dbReference>
<comment type="caution">
    <text evidence="9">The sequence shown here is derived from an EMBL/GenBank/DDBJ whole genome shotgun (WGS) entry which is preliminary data.</text>
</comment>
<dbReference type="InterPro" id="IPR036890">
    <property type="entry name" value="HATPase_C_sf"/>
</dbReference>
<gene>
    <name evidence="5 9" type="primary">mutL</name>
    <name evidence="9" type="ORF">ACIKP9_03020</name>
</gene>
<evidence type="ECO:0000259" key="8">
    <source>
        <dbReference type="SMART" id="SM01340"/>
    </source>
</evidence>
<dbReference type="Pfam" id="PF13589">
    <property type="entry name" value="HATPase_c_3"/>
    <property type="match status" value="1"/>
</dbReference>
<dbReference type="InterPro" id="IPR037198">
    <property type="entry name" value="MutL_C_sf"/>
</dbReference>
<dbReference type="SUPFAM" id="SSF118116">
    <property type="entry name" value="DNA mismatch repair protein MutL"/>
    <property type="match status" value="1"/>
</dbReference>
<dbReference type="SMART" id="SM00853">
    <property type="entry name" value="MutL_C"/>
    <property type="match status" value="1"/>
</dbReference>
<dbReference type="PANTHER" id="PTHR10073">
    <property type="entry name" value="DNA MISMATCH REPAIR PROTEIN MLH, PMS, MUTL"/>
    <property type="match status" value="1"/>
</dbReference>
<comment type="similarity">
    <text evidence="1 5">Belongs to the DNA mismatch repair MutL/HexB family.</text>
</comment>
<dbReference type="Proteomes" id="UP001617669">
    <property type="component" value="Unassembled WGS sequence"/>
</dbReference>
<dbReference type="InterPro" id="IPR014762">
    <property type="entry name" value="DNA_mismatch_repair_CS"/>
</dbReference>
<reference evidence="9 10" key="1">
    <citation type="submission" date="2024-11" db="EMBL/GenBank/DDBJ databases">
        <authorList>
            <person name="Kaparullina E.N."/>
            <person name="Delegan Y.A."/>
            <person name="Doronina N.V."/>
        </authorList>
    </citation>
    <scope>NUCLEOTIDE SEQUENCE [LARGE SCALE GENOMIC DNA]</scope>
    <source>
        <strain evidence="9 10">7sh_L</strain>
    </source>
</reference>
<dbReference type="SMART" id="SM01340">
    <property type="entry name" value="DNA_mis_repair"/>
    <property type="match status" value="1"/>
</dbReference>
<evidence type="ECO:0000313" key="10">
    <source>
        <dbReference type="Proteomes" id="UP001617669"/>
    </source>
</evidence>
<dbReference type="HAMAP" id="MF_00149">
    <property type="entry name" value="DNA_mis_repair"/>
    <property type="match status" value="1"/>
</dbReference>
<dbReference type="Gene3D" id="3.30.230.10">
    <property type="match status" value="1"/>
</dbReference>
<dbReference type="InterPro" id="IPR042120">
    <property type="entry name" value="MutL_C_dimsub"/>
</dbReference>
<evidence type="ECO:0000256" key="4">
    <source>
        <dbReference type="ARBA" id="ARBA00023204"/>
    </source>
</evidence>
<accession>A0ABW8GJ29</accession>
<protein>
    <recommendedName>
        <fullName evidence="2 5">DNA mismatch repair protein MutL</fullName>
    </recommendedName>
</protein>
<evidence type="ECO:0000313" key="9">
    <source>
        <dbReference type="EMBL" id="MFJ5445194.1"/>
    </source>
</evidence>
<dbReference type="PANTHER" id="PTHR10073:SF12">
    <property type="entry name" value="DNA MISMATCH REPAIR PROTEIN MLH1"/>
    <property type="match status" value="1"/>
</dbReference>
<keyword evidence="9" id="KW-0540">Nuclease</keyword>
<evidence type="ECO:0000256" key="1">
    <source>
        <dbReference type="ARBA" id="ARBA00006082"/>
    </source>
</evidence>
<evidence type="ECO:0000259" key="7">
    <source>
        <dbReference type="SMART" id="SM00853"/>
    </source>
</evidence>
<feature type="domain" description="DNA mismatch repair protein S5" evidence="8">
    <location>
        <begin position="208"/>
        <end position="326"/>
    </location>
</feature>
<dbReference type="InterPro" id="IPR002099">
    <property type="entry name" value="MutL/Mlh/PMS"/>
</dbReference>
<dbReference type="Gene3D" id="3.30.1370.100">
    <property type="entry name" value="MutL, C-terminal domain, regulatory subdomain"/>
    <property type="match status" value="1"/>
</dbReference>
<dbReference type="SUPFAM" id="SSF54211">
    <property type="entry name" value="Ribosomal protein S5 domain 2-like"/>
    <property type="match status" value="1"/>
</dbReference>
<evidence type="ECO:0000256" key="5">
    <source>
        <dbReference type="HAMAP-Rule" id="MF_00149"/>
    </source>
</evidence>
<name>A0ABW8GJ29_9PROT</name>
<proteinExistence type="inferred from homology"/>
<organism evidence="9 10">
    <name type="scientific">Methylobacillus methanolivorans</name>
    <dbReference type="NCBI Taxonomy" id="1848927"/>
    <lineage>
        <taxon>Bacteria</taxon>
        <taxon>Pseudomonadati</taxon>
        <taxon>Pseudomonadota</taxon>
        <taxon>Betaproteobacteria</taxon>
        <taxon>Nitrosomonadales</taxon>
        <taxon>Methylophilaceae</taxon>
        <taxon>Methylobacillus</taxon>
    </lineage>
</organism>
<dbReference type="InterPro" id="IPR014721">
    <property type="entry name" value="Ribsml_uS5_D2-typ_fold_subgr"/>
</dbReference>
<comment type="function">
    <text evidence="5">This protein is involved in the repair of mismatches in DNA. It is required for dam-dependent methyl-directed DNA mismatch repair. May act as a 'molecular matchmaker', a protein that promotes the formation of a stable complex between two or more DNA-binding proteins in an ATP-dependent manner without itself being part of a final effector complex.</text>
</comment>
<dbReference type="InterPro" id="IPR020568">
    <property type="entry name" value="Ribosomal_Su5_D2-typ_SF"/>
</dbReference>
<dbReference type="InterPro" id="IPR013507">
    <property type="entry name" value="DNA_mismatch_S5_2-like"/>
</dbReference>
<keyword evidence="9" id="KW-0378">Hydrolase</keyword>
<dbReference type="Pfam" id="PF01119">
    <property type="entry name" value="DNA_mis_repair"/>
    <property type="match status" value="1"/>
</dbReference>
<feature type="domain" description="MutL C-terminal dimerisation" evidence="7">
    <location>
        <begin position="422"/>
        <end position="569"/>
    </location>
</feature>
<dbReference type="GO" id="GO:0004519">
    <property type="term" value="F:endonuclease activity"/>
    <property type="evidence" value="ECO:0007669"/>
    <property type="project" value="UniProtKB-KW"/>
</dbReference>
<feature type="region of interest" description="Disordered" evidence="6">
    <location>
        <begin position="383"/>
        <end position="402"/>
    </location>
</feature>
<sequence>MPSIKLLPDQLISQIAAGEVVERPASALKEILENSLDAGSTDIAVALQSGGIKQIKVSDNGNGIARDELNLALTRHATSKIASLEDLECVASLGFRGEALASIAAISRTQITSYHADEKHAWRVASEGSFLTDIEPAALDVGTIVDIQDLYFNTPARRKFLKTENTEFGHCEEAFRRVALSRPDVSLLLQHNGRAIMRLATGSAEKRFEDILGKDFAAEAFYLDESAAGLRLWGMAAKPTFSRHARDTQYVYVNGRFVRDKLISHAIRQAYQDVLHHDRHPAFVLFLELDPALVDVNVHPSKTEVRFRDGQAVHRFIFHALHKSLAAPVGLPSSLTPDVAATLQQAAPVPEINYPRFQNNIDLRANEASSQFYQTLFGNLQSQSANHGEPASQNTGTPDNTAQVLQPAQGVAQGEDFPLGFAVAQIHGVYILSQNKLGLIVVDMHAAHERIMYEKLKNALDASRVAMQPLLLPVSFHADRLEVATVQEQQALPDNGLTQLGFDIAVLSPTTLAVRSIPVMLKDADAVALARDVLADLRQYGASRAFTERRNELLGTMACHAAVRANRILTIPEMNALLRDMEATERSGQCNHGRPTWFQMTMGELDKMFMRGK</sequence>
<keyword evidence="9" id="KW-0255">Endonuclease</keyword>
<dbReference type="InterPro" id="IPR014790">
    <property type="entry name" value="MutL_C"/>
</dbReference>
<evidence type="ECO:0000256" key="6">
    <source>
        <dbReference type="SAM" id="MobiDB-lite"/>
    </source>
</evidence>
<dbReference type="Pfam" id="PF08676">
    <property type="entry name" value="MutL_C"/>
    <property type="match status" value="1"/>
</dbReference>
<keyword evidence="4 5" id="KW-0234">DNA repair</keyword>